<evidence type="ECO:0000256" key="4">
    <source>
        <dbReference type="SAM" id="MobiDB-lite"/>
    </source>
</evidence>
<dbReference type="Pfam" id="PF00589">
    <property type="entry name" value="Phage_integrase"/>
    <property type="match status" value="1"/>
</dbReference>
<dbReference type="PROSITE" id="PS51898">
    <property type="entry name" value="TYR_RECOMBINASE"/>
    <property type="match status" value="1"/>
</dbReference>
<dbReference type="CDD" id="cd01189">
    <property type="entry name" value="INT_ICEBs1_C_like"/>
    <property type="match status" value="1"/>
</dbReference>
<dbReference type="InterPro" id="IPR016177">
    <property type="entry name" value="DNA-bd_dom_sf"/>
</dbReference>
<dbReference type="InterPro" id="IPR004191">
    <property type="entry name" value="Integrase_Tn916-type_DNA-bd_N"/>
</dbReference>
<evidence type="ECO:0000313" key="6">
    <source>
        <dbReference type="EMBL" id="HJB97500.1"/>
    </source>
</evidence>
<dbReference type="Gene3D" id="3.30.160.60">
    <property type="entry name" value="Classic Zinc Finger"/>
    <property type="match status" value="1"/>
</dbReference>
<reference evidence="6" key="1">
    <citation type="journal article" date="2021" name="PeerJ">
        <title>Extensive microbial diversity within the chicken gut microbiome revealed by metagenomics and culture.</title>
        <authorList>
            <person name="Gilroy R."/>
            <person name="Ravi A."/>
            <person name="Getino M."/>
            <person name="Pursley I."/>
            <person name="Horton D.L."/>
            <person name="Alikhan N.F."/>
            <person name="Baker D."/>
            <person name="Gharbi K."/>
            <person name="Hall N."/>
            <person name="Watson M."/>
            <person name="Adriaenssens E.M."/>
            <person name="Foster-Nyarko E."/>
            <person name="Jarju S."/>
            <person name="Secka A."/>
            <person name="Antonio M."/>
            <person name="Oren A."/>
            <person name="Chaudhuri R.R."/>
            <person name="La Ragione R."/>
            <person name="Hildebrand F."/>
            <person name="Pallen M.J."/>
        </authorList>
    </citation>
    <scope>NUCLEOTIDE SEQUENCE</scope>
    <source>
        <strain evidence="6">CHK185-1770</strain>
    </source>
</reference>
<dbReference type="SUPFAM" id="SSF56349">
    <property type="entry name" value="DNA breaking-rejoining enzymes"/>
    <property type="match status" value="1"/>
</dbReference>
<evidence type="ECO:0000256" key="3">
    <source>
        <dbReference type="ARBA" id="ARBA00023172"/>
    </source>
</evidence>
<name>A0A9D2SE99_9FIRM</name>
<dbReference type="GO" id="GO:0008907">
    <property type="term" value="F:integrase activity"/>
    <property type="evidence" value="ECO:0007669"/>
    <property type="project" value="InterPro"/>
</dbReference>
<dbReference type="InterPro" id="IPR050090">
    <property type="entry name" value="Tyrosine_recombinase_XerCD"/>
</dbReference>
<evidence type="ECO:0000313" key="7">
    <source>
        <dbReference type="Proteomes" id="UP000826793"/>
    </source>
</evidence>
<dbReference type="PANTHER" id="PTHR30349">
    <property type="entry name" value="PHAGE INTEGRASE-RELATED"/>
    <property type="match status" value="1"/>
</dbReference>
<protein>
    <submittedName>
        <fullName evidence="6">Site-specific integrase</fullName>
    </submittedName>
</protein>
<evidence type="ECO:0000259" key="5">
    <source>
        <dbReference type="PROSITE" id="PS51898"/>
    </source>
</evidence>
<comment type="caution">
    <text evidence="6">The sequence shown here is derived from an EMBL/GenBank/DDBJ whole genome shotgun (WGS) entry which is preliminary data.</text>
</comment>
<keyword evidence="2" id="KW-0238">DNA-binding</keyword>
<dbReference type="AlphaFoldDB" id="A0A9D2SE99"/>
<keyword evidence="3" id="KW-0233">DNA recombination</keyword>
<dbReference type="GO" id="GO:0003677">
    <property type="term" value="F:DNA binding"/>
    <property type="evidence" value="ECO:0007669"/>
    <property type="project" value="UniProtKB-KW"/>
</dbReference>
<dbReference type="InterPro" id="IPR002104">
    <property type="entry name" value="Integrase_catalytic"/>
</dbReference>
<comment type="similarity">
    <text evidence="1">Belongs to the 'phage' integrase family.</text>
</comment>
<dbReference type="InterPro" id="IPR011010">
    <property type="entry name" value="DNA_brk_join_enz"/>
</dbReference>
<proteinExistence type="inferred from homology"/>
<dbReference type="Gene3D" id="1.10.443.10">
    <property type="entry name" value="Intergrase catalytic core"/>
    <property type="match status" value="1"/>
</dbReference>
<dbReference type="InterPro" id="IPR010998">
    <property type="entry name" value="Integrase_recombinase_N"/>
</dbReference>
<dbReference type="EMBL" id="DWXG01000024">
    <property type="protein sequence ID" value="HJB97500.1"/>
    <property type="molecule type" value="Genomic_DNA"/>
</dbReference>
<dbReference type="SUPFAM" id="SSF54171">
    <property type="entry name" value="DNA-binding domain"/>
    <property type="match status" value="1"/>
</dbReference>
<organism evidence="6 7">
    <name type="scientific">Candidatus Acutalibacter pullicola</name>
    <dbReference type="NCBI Taxonomy" id="2838417"/>
    <lineage>
        <taxon>Bacteria</taxon>
        <taxon>Bacillati</taxon>
        <taxon>Bacillota</taxon>
        <taxon>Clostridia</taxon>
        <taxon>Eubacteriales</taxon>
        <taxon>Acutalibacteraceae</taxon>
        <taxon>Acutalibacter</taxon>
    </lineage>
</organism>
<dbReference type="Pfam" id="PF02920">
    <property type="entry name" value="Integrase_DNA"/>
    <property type="match status" value="1"/>
</dbReference>
<feature type="region of interest" description="Disordered" evidence="4">
    <location>
        <begin position="1"/>
        <end position="21"/>
    </location>
</feature>
<evidence type="ECO:0000256" key="1">
    <source>
        <dbReference type="ARBA" id="ARBA00008857"/>
    </source>
</evidence>
<feature type="domain" description="Tyr recombinase" evidence="5">
    <location>
        <begin position="186"/>
        <end position="394"/>
    </location>
</feature>
<reference evidence="6" key="2">
    <citation type="submission" date="2021-04" db="EMBL/GenBank/DDBJ databases">
        <authorList>
            <person name="Gilroy R."/>
        </authorList>
    </citation>
    <scope>NUCLEOTIDE SEQUENCE</scope>
    <source>
        <strain evidence="6">CHK185-1770</strain>
    </source>
</reference>
<gene>
    <name evidence="6" type="ORF">H9710_02845</name>
</gene>
<dbReference type="Gene3D" id="1.10.150.130">
    <property type="match status" value="1"/>
</dbReference>
<evidence type="ECO:0000256" key="2">
    <source>
        <dbReference type="ARBA" id="ARBA00023125"/>
    </source>
</evidence>
<dbReference type="PANTHER" id="PTHR30349:SF41">
    <property type="entry name" value="INTEGRASE_RECOMBINASE PROTEIN MJ0367-RELATED"/>
    <property type="match status" value="1"/>
</dbReference>
<feature type="compositionally biased region" description="Basic residues" evidence="4">
    <location>
        <begin position="1"/>
        <end position="12"/>
    </location>
</feature>
<dbReference type="Proteomes" id="UP000826793">
    <property type="component" value="Unassembled WGS sequence"/>
</dbReference>
<sequence>MSIKRRDRRNRVLRTGESQRKDGRYAFKYTDPYGKPQYVYSWKLTPIDPVPAGKRAGPSLREKEEAIRRDREDGIDHLGGRMTVAQLYGLETTQRGNVRDGTKAGREWFMRKLKEDPLGAMPIGNVRPCDAKAWAVRMKENGMAYQTIGHGKRALNAAFHTAVQNDFIRRNPFGFRLNEVIEDDTTPKVPLTPAQTESLLDFMRGDKVYGKYTDDLTILLGTGLRISELCGLTEPDIDFDAMAVNVDHQLLRGKKRGCYIAPPKTESGYRRIPMSQQVAGAFRRVIARNAGVKSPTIDGYTGFLFLNGRGNPRTCDSYDNMFRGLAEKYDRTHKEPLPRPMTPHTLRHTFCTNMANRGMNPKALQYIMGHASITMTLNYYAHADFASAMAEMARLTG</sequence>
<dbReference type="GO" id="GO:0006310">
    <property type="term" value="P:DNA recombination"/>
    <property type="evidence" value="ECO:0007669"/>
    <property type="project" value="UniProtKB-KW"/>
</dbReference>
<accession>A0A9D2SE99</accession>
<dbReference type="InterPro" id="IPR013762">
    <property type="entry name" value="Integrase-like_cat_sf"/>
</dbReference>